<feature type="region of interest" description="Disordered" evidence="16">
    <location>
        <begin position="319"/>
        <end position="350"/>
    </location>
</feature>
<keyword evidence="7" id="KW-0963">Cytoplasm</keyword>
<feature type="compositionally biased region" description="Polar residues" evidence="16">
    <location>
        <begin position="895"/>
        <end position="908"/>
    </location>
</feature>
<sequence>MSEVTSRSSASRGRGSGRGGRGGFAGRGGRRTNGDKAEHKADESLGAFDDEGGDIGELRKQYGDKTSVIREMFPDWSEVDVLFALQETNGDENEAVTRIAEGAISQWGEVSKPKKTSRAKAAPAPSNTDAPSTGSRATRGGRTVSEGGRGRGRATERGGRSTRGRSTAPAPTNGSRNKENAPLSVPTEESSAWGVEKPKADIPEEKEAVVEQPIIPPVESKSAAPAVKTWASMLRQSTAPKPAPPKPQPQEAPTPKAAPETIEPEPVIEPVEPEPEPEPVAAEPEAEITPVIEPPAPVETPVIEAEVALLPPKDELTETNLEHIVDESHPPQTDTAASTTADSWDPRQTTHNLTATPISAAQQQHIAQKADLSGFAASAAKATAERTPRAPVHHHHQRRILDQEEAVRMPGNREVDRAAVQFGAFNLNGGEDDIDGDREEAETRAQPPADSPVTHPRTSLPPVTQSAVPEAFSQKPISAAVPPIAAPTAPAAASQPAAPTQPAASNPQQFGRFGQAGAQESPAVVPQKPLDPFAQQTTPASQPPFDNFSAQTSQPQQPGGTFSSAPSDYASYYTSGQPDRNAYNYYGQQYGQQGAQGQQDAPSQRPFGGYGASQTDNLSQYPQSGALHNQPRFGTTANDAQNSGTSTPNPTVQAQQQPPQGQPPAQQPGQQQGQQQPGAQGSQQQSHGQQYPGYNHPYYSNPYYHQYYSGYNHSGFGGPYGGKGGMYGQPYGGSPSAPYDHSSSPAAFGQSSLHRDSGLGGSGLGDYGRAATSQAGSQPGLGGSSFGSVHDSFARGASSFQSQGQSFNSATQPNASGATDDLKPFGESKTASGPSPSLGGARPGSAANNAPAAQSGLPPPQGSQMGGYSGYPSQLQGNHGLHGNAYGMGGNAGNSQHGNSPYGSYNNQGGFGNSPYYTGNQQQQQRGGWGGNYH</sequence>
<dbReference type="GO" id="GO:0006281">
    <property type="term" value="P:DNA repair"/>
    <property type="evidence" value="ECO:0007669"/>
    <property type="project" value="UniProtKB-KW"/>
</dbReference>
<organism evidence="18 19">
    <name type="scientific">Thelonectria olida</name>
    <dbReference type="NCBI Taxonomy" id="1576542"/>
    <lineage>
        <taxon>Eukaryota</taxon>
        <taxon>Fungi</taxon>
        <taxon>Dikarya</taxon>
        <taxon>Ascomycota</taxon>
        <taxon>Pezizomycotina</taxon>
        <taxon>Sordariomycetes</taxon>
        <taxon>Hypocreomycetidae</taxon>
        <taxon>Hypocreales</taxon>
        <taxon>Nectriaceae</taxon>
        <taxon>Thelonectria</taxon>
    </lineage>
</organism>
<protein>
    <recommendedName>
        <fullName evidence="5">RNA polymerase II degradation factor 1</fullName>
    </recommendedName>
</protein>
<dbReference type="AlphaFoldDB" id="A0A9P9ASU3"/>
<evidence type="ECO:0000256" key="4">
    <source>
        <dbReference type="ARBA" id="ARBA00005491"/>
    </source>
</evidence>
<keyword evidence="11" id="KW-0832">Ubl conjugation</keyword>
<keyword evidence="12" id="KW-0779">Telomere</keyword>
<feature type="compositionally biased region" description="Gly residues" evidence="16">
    <location>
        <begin position="715"/>
        <end position="731"/>
    </location>
</feature>
<reference evidence="18 19" key="1">
    <citation type="journal article" date="2021" name="Nat. Commun.">
        <title>Genetic determinants of endophytism in the Arabidopsis root mycobiome.</title>
        <authorList>
            <person name="Mesny F."/>
            <person name="Miyauchi S."/>
            <person name="Thiergart T."/>
            <person name="Pickel B."/>
            <person name="Atanasova L."/>
            <person name="Karlsson M."/>
            <person name="Huettel B."/>
            <person name="Barry K.W."/>
            <person name="Haridas S."/>
            <person name="Chen C."/>
            <person name="Bauer D."/>
            <person name="Andreopoulos W."/>
            <person name="Pangilinan J."/>
            <person name="LaButti K."/>
            <person name="Riley R."/>
            <person name="Lipzen A."/>
            <person name="Clum A."/>
            <person name="Drula E."/>
            <person name="Henrissat B."/>
            <person name="Kohler A."/>
            <person name="Grigoriev I.V."/>
            <person name="Martin F.M."/>
            <person name="Hacquard S."/>
        </authorList>
    </citation>
    <scope>NUCLEOTIDE SEQUENCE [LARGE SCALE GENOMIC DNA]</scope>
    <source>
        <strain evidence="18 19">MPI-CAGE-CH-0241</strain>
    </source>
</reference>
<dbReference type="PANTHER" id="PTHR16308:SF13">
    <property type="entry name" value="PROTEIN LINGERER"/>
    <property type="match status" value="1"/>
</dbReference>
<dbReference type="InterPro" id="IPR003892">
    <property type="entry name" value="CUE"/>
</dbReference>
<evidence type="ECO:0000256" key="6">
    <source>
        <dbReference type="ARBA" id="ARBA00022454"/>
    </source>
</evidence>
<dbReference type="EMBL" id="JAGPYM010000002">
    <property type="protein sequence ID" value="KAH6898652.1"/>
    <property type="molecule type" value="Genomic_DNA"/>
</dbReference>
<feature type="region of interest" description="Disordered" evidence="16">
    <location>
        <begin position="423"/>
        <end position="699"/>
    </location>
</feature>
<evidence type="ECO:0000256" key="3">
    <source>
        <dbReference type="ARBA" id="ARBA00004574"/>
    </source>
</evidence>
<evidence type="ECO:0000313" key="18">
    <source>
        <dbReference type="EMBL" id="KAH6898652.1"/>
    </source>
</evidence>
<dbReference type="GO" id="GO:0005634">
    <property type="term" value="C:nucleus"/>
    <property type="evidence" value="ECO:0007669"/>
    <property type="project" value="UniProtKB-SubCell"/>
</dbReference>
<evidence type="ECO:0000259" key="17">
    <source>
        <dbReference type="Pfam" id="PF02845"/>
    </source>
</evidence>
<feature type="compositionally biased region" description="Basic and acidic residues" evidence="16">
    <location>
        <begin position="32"/>
        <end position="43"/>
    </location>
</feature>
<evidence type="ECO:0000256" key="1">
    <source>
        <dbReference type="ARBA" id="ARBA00004123"/>
    </source>
</evidence>
<feature type="compositionally biased region" description="Pro residues" evidence="16">
    <location>
        <begin position="241"/>
        <end position="252"/>
    </location>
</feature>
<evidence type="ECO:0000256" key="10">
    <source>
        <dbReference type="ARBA" id="ARBA00022786"/>
    </source>
</evidence>
<gene>
    <name evidence="18" type="ORF">B0T10DRAFT_116068</name>
</gene>
<feature type="compositionally biased region" description="Polar residues" evidence="16">
    <location>
        <begin position="548"/>
        <end position="578"/>
    </location>
</feature>
<evidence type="ECO:0000256" key="2">
    <source>
        <dbReference type="ARBA" id="ARBA00004496"/>
    </source>
</evidence>
<evidence type="ECO:0000256" key="8">
    <source>
        <dbReference type="ARBA" id="ARBA00022553"/>
    </source>
</evidence>
<keyword evidence="13" id="KW-0238">DNA-binding</keyword>
<proteinExistence type="inferred from homology"/>
<comment type="subcellular location">
    <subcellularLocation>
        <location evidence="3">Chromosome</location>
        <location evidence="3">Telomere</location>
    </subcellularLocation>
    <subcellularLocation>
        <location evidence="2">Cytoplasm</location>
    </subcellularLocation>
    <subcellularLocation>
        <location evidence="1">Nucleus</location>
    </subcellularLocation>
</comment>
<feature type="compositionally biased region" description="Basic and acidic residues" evidence="16">
    <location>
        <begin position="196"/>
        <end position="209"/>
    </location>
</feature>
<dbReference type="CDD" id="cd14368">
    <property type="entry name" value="CUE_DEF1_like"/>
    <property type="match status" value="1"/>
</dbReference>
<keyword evidence="9" id="KW-0227">DNA damage</keyword>
<feature type="domain" description="CUE" evidence="17">
    <location>
        <begin position="67"/>
        <end position="102"/>
    </location>
</feature>
<feature type="compositionally biased region" description="Basic and acidic residues" evidence="16">
    <location>
        <begin position="319"/>
        <end position="329"/>
    </location>
</feature>
<dbReference type="GO" id="GO:0005737">
    <property type="term" value="C:cytoplasm"/>
    <property type="evidence" value="ECO:0007669"/>
    <property type="project" value="UniProtKB-SubCell"/>
</dbReference>
<feature type="compositionally biased region" description="Polar residues" evidence="16">
    <location>
        <begin position="741"/>
        <end position="752"/>
    </location>
</feature>
<dbReference type="PANTHER" id="PTHR16308">
    <property type="entry name" value="UBIQUITIN ASSOCIATED PROTEIN 2-LIKE/LINGERER"/>
    <property type="match status" value="1"/>
</dbReference>
<feature type="compositionally biased region" description="Polar residues" evidence="16">
    <location>
        <begin position="612"/>
        <end position="652"/>
    </location>
</feature>
<feature type="compositionally biased region" description="Low complexity" evidence="16">
    <location>
        <begin position="796"/>
        <end position="810"/>
    </location>
</feature>
<dbReference type="GO" id="GO:0000781">
    <property type="term" value="C:chromosome, telomeric region"/>
    <property type="evidence" value="ECO:0007669"/>
    <property type="project" value="UniProtKB-SubCell"/>
</dbReference>
<feature type="compositionally biased region" description="Low complexity" evidence="16">
    <location>
        <begin position="253"/>
        <end position="270"/>
    </location>
</feature>
<feature type="compositionally biased region" description="Low complexity" evidence="16">
    <location>
        <begin position="581"/>
        <end position="599"/>
    </location>
</feature>
<dbReference type="InterPro" id="IPR009060">
    <property type="entry name" value="UBA-like_sf"/>
</dbReference>
<evidence type="ECO:0000256" key="9">
    <source>
        <dbReference type="ARBA" id="ARBA00022763"/>
    </source>
</evidence>
<evidence type="ECO:0000256" key="7">
    <source>
        <dbReference type="ARBA" id="ARBA00022490"/>
    </source>
</evidence>
<dbReference type="OrthoDB" id="5396806at2759"/>
<feature type="compositionally biased region" description="Acidic residues" evidence="16">
    <location>
        <begin position="430"/>
        <end position="440"/>
    </location>
</feature>
<feature type="region of interest" description="Disordered" evidence="16">
    <location>
        <begin position="378"/>
        <end position="403"/>
    </location>
</feature>
<keyword evidence="8" id="KW-0597">Phosphoprotein</keyword>
<dbReference type="InterPro" id="IPR041803">
    <property type="entry name" value="DEF1_CUE"/>
</dbReference>
<evidence type="ECO:0000256" key="5">
    <source>
        <dbReference type="ARBA" id="ARBA00020536"/>
    </source>
</evidence>
<feature type="region of interest" description="Disordered" evidence="16">
    <location>
        <begin position="102"/>
        <end position="285"/>
    </location>
</feature>
<dbReference type="Pfam" id="PF02845">
    <property type="entry name" value="CUE"/>
    <property type="match status" value="1"/>
</dbReference>
<evidence type="ECO:0000313" key="19">
    <source>
        <dbReference type="Proteomes" id="UP000777438"/>
    </source>
</evidence>
<evidence type="ECO:0000256" key="12">
    <source>
        <dbReference type="ARBA" id="ARBA00022895"/>
    </source>
</evidence>
<keyword evidence="6" id="KW-0158">Chromosome</keyword>
<feature type="compositionally biased region" description="Gly residues" evidence="16">
    <location>
        <begin position="14"/>
        <end position="27"/>
    </location>
</feature>
<feature type="compositionally biased region" description="Low complexity" evidence="16">
    <location>
        <begin position="476"/>
        <end position="519"/>
    </location>
</feature>
<evidence type="ECO:0000256" key="14">
    <source>
        <dbReference type="ARBA" id="ARBA00023204"/>
    </source>
</evidence>
<comment type="caution">
    <text evidence="18">The sequence shown here is derived from an EMBL/GenBank/DDBJ whole genome shotgun (WGS) entry which is preliminary data.</text>
</comment>
<feature type="compositionally biased region" description="Polar residues" evidence="16">
    <location>
        <begin position="125"/>
        <end position="136"/>
    </location>
</feature>
<evidence type="ECO:0000256" key="16">
    <source>
        <dbReference type="SAM" id="MobiDB-lite"/>
    </source>
</evidence>
<dbReference type="GO" id="GO:0043130">
    <property type="term" value="F:ubiquitin binding"/>
    <property type="evidence" value="ECO:0007669"/>
    <property type="project" value="InterPro"/>
</dbReference>
<feature type="compositionally biased region" description="Low complexity" evidence="16">
    <location>
        <begin position="333"/>
        <end position="343"/>
    </location>
</feature>
<dbReference type="SUPFAM" id="SSF46934">
    <property type="entry name" value="UBA-like"/>
    <property type="match status" value="1"/>
</dbReference>
<keyword evidence="19" id="KW-1185">Reference proteome</keyword>
<accession>A0A9P9ASU3</accession>
<dbReference type="Proteomes" id="UP000777438">
    <property type="component" value="Unassembled WGS sequence"/>
</dbReference>
<evidence type="ECO:0000256" key="13">
    <source>
        <dbReference type="ARBA" id="ARBA00023125"/>
    </source>
</evidence>
<dbReference type="InterPro" id="IPR051833">
    <property type="entry name" value="TC-DDR_regulator"/>
</dbReference>
<feature type="region of interest" description="Disordered" evidence="16">
    <location>
        <begin position="714"/>
        <end position="934"/>
    </location>
</feature>
<dbReference type="GO" id="GO:0003677">
    <property type="term" value="F:DNA binding"/>
    <property type="evidence" value="ECO:0007669"/>
    <property type="project" value="UniProtKB-KW"/>
</dbReference>
<keyword evidence="15" id="KW-0539">Nucleus</keyword>
<feature type="compositionally biased region" description="Low complexity" evidence="16">
    <location>
        <begin position="1"/>
        <end position="13"/>
    </location>
</feature>
<name>A0A9P9ASU3_9HYPO</name>
<feature type="compositionally biased region" description="Low complexity" evidence="16">
    <location>
        <begin position="667"/>
        <end position="699"/>
    </location>
</feature>
<evidence type="ECO:0000256" key="15">
    <source>
        <dbReference type="ARBA" id="ARBA00023242"/>
    </source>
</evidence>
<comment type="similarity">
    <text evidence="4">Belongs to the DEF1 family.</text>
</comment>
<evidence type="ECO:0000256" key="11">
    <source>
        <dbReference type="ARBA" id="ARBA00022843"/>
    </source>
</evidence>
<keyword evidence="10" id="KW-0833">Ubl conjugation pathway</keyword>
<feature type="region of interest" description="Disordered" evidence="16">
    <location>
        <begin position="1"/>
        <end position="66"/>
    </location>
</feature>
<keyword evidence="14" id="KW-0234">DNA repair</keyword>